<feature type="transmembrane region" description="Helical" evidence="1">
    <location>
        <begin position="59"/>
        <end position="77"/>
    </location>
</feature>
<name>A0A9R1VWN5_LACSA</name>
<feature type="transmembrane region" description="Helical" evidence="1">
    <location>
        <begin position="6"/>
        <end position="25"/>
    </location>
</feature>
<dbReference type="PANTHER" id="PTHR36318:SF5">
    <property type="entry name" value="TRANSMEMBRANE PROTEIN"/>
    <property type="match status" value="1"/>
</dbReference>
<accession>A0A9R1VWN5</accession>
<dbReference type="EMBL" id="NBSK02000004">
    <property type="protein sequence ID" value="KAJ0213253.1"/>
    <property type="molecule type" value="Genomic_DNA"/>
</dbReference>
<dbReference type="Pfam" id="PF07343">
    <property type="entry name" value="DUF1475"/>
    <property type="match status" value="1"/>
</dbReference>
<sequence length="94" mass="10991">MPMCMIATTTDFYFCIVIVAVWIAYKESRWISAFFWILSLLSFWRIVIVNIIVDSFTDNIYHLYAGILVIVFVIVDIRSQELSEQGFNISLKEV</sequence>
<comment type="caution">
    <text evidence="2">The sequence shown here is derived from an EMBL/GenBank/DDBJ whole genome shotgun (WGS) entry which is preliminary data.</text>
</comment>
<dbReference type="InterPro" id="IPR009943">
    <property type="entry name" value="DUF1475"/>
</dbReference>
<evidence type="ECO:0000256" key="1">
    <source>
        <dbReference type="SAM" id="Phobius"/>
    </source>
</evidence>
<keyword evidence="1" id="KW-0472">Membrane</keyword>
<keyword evidence="3" id="KW-1185">Reference proteome</keyword>
<evidence type="ECO:0000313" key="2">
    <source>
        <dbReference type="EMBL" id="KAJ0213253.1"/>
    </source>
</evidence>
<reference evidence="2 3" key="1">
    <citation type="journal article" date="2017" name="Nat. Commun.">
        <title>Genome assembly with in vitro proximity ligation data and whole-genome triplication in lettuce.</title>
        <authorList>
            <person name="Reyes-Chin-Wo S."/>
            <person name="Wang Z."/>
            <person name="Yang X."/>
            <person name="Kozik A."/>
            <person name="Arikit S."/>
            <person name="Song C."/>
            <person name="Xia L."/>
            <person name="Froenicke L."/>
            <person name="Lavelle D.O."/>
            <person name="Truco M.J."/>
            <person name="Xia R."/>
            <person name="Zhu S."/>
            <person name="Xu C."/>
            <person name="Xu H."/>
            <person name="Xu X."/>
            <person name="Cox K."/>
            <person name="Korf I."/>
            <person name="Meyers B.C."/>
            <person name="Michelmore R.W."/>
        </authorList>
    </citation>
    <scope>NUCLEOTIDE SEQUENCE [LARGE SCALE GENOMIC DNA]</scope>
    <source>
        <strain evidence="3">cv. Salinas</strain>
        <tissue evidence="2">Seedlings</tissue>
    </source>
</reference>
<keyword evidence="1" id="KW-1133">Transmembrane helix</keyword>
<dbReference type="PANTHER" id="PTHR36318">
    <property type="entry name" value="OS06G0581300 PROTEIN"/>
    <property type="match status" value="1"/>
</dbReference>
<organism evidence="2 3">
    <name type="scientific">Lactuca sativa</name>
    <name type="common">Garden lettuce</name>
    <dbReference type="NCBI Taxonomy" id="4236"/>
    <lineage>
        <taxon>Eukaryota</taxon>
        <taxon>Viridiplantae</taxon>
        <taxon>Streptophyta</taxon>
        <taxon>Embryophyta</taxon>
        <taxon>Tracheophyta</taxon>
        <taxon>Spermatophyta</taxon>
        <taxon>Magnoliopsida</taxon>
        <taxon>eudicotyledons</taxon>
        <taxon>Gunneridae</taxon>
        <taxon>Pentapetalae</taxon>
        <taxon>asterids</taxon>
        <taxon>campanulids</taxon>
        <taxon>Asterales</taxon>
        <taxon>Asteraceae</taxon>
        <taxon>Cichorioideae</taxon>
        <taxon>Cichorieae</taxon>
        <taxon>Lactucinae</taxon>
        <taxon>Lactuca</taxon>
    </lineage>
</organism>
<proteinExistence type="predicted"/>
<feature type="transmembrane region" description="Helical" evidence="1">
    <location>
        <begin position="32"/>
        <end position="53"/>
    </location>
</feature>
<gene>
    <name evidence="2" type="ORF">LSAT_V11C400163430</name>
</gene>
<evidence type="ECO:0000313" key="3">
    <source>
        <dbReference type="Proteomes" id="UP000235145"/>
    </source>
</evidence>
<protein>
    <submittedName>
        <fullName evidence="2">Uncharacterized protein</fullName>
    </submittedName>
</protein>
<dbReference type="Proteomes" id="UP000235145">
    <property type="component" value="Unassembled WGS sequence"/>
</dbReference>
<dbReference type="AlphaFoldDB" id="A0A9R1VWN5"/>
<keyword evidence="1" id="KW-0812">Transmembrane</keyword>